<feature type="transmembrane region" description="Helical" evidence="7">
    <location>
        <begin position="339"/>
        <end position="356"/>
    </location>
</feature>
<keyword evidence="3 7" id="KW-0813">Transport</keyword>
<dbReference type="GO" id="GO:0015211">
    <property type="term" value="F:purine nucleoside transmembrane transporter activity"/>
    <property type="evidence" value="ECO:0007669"/>
    <property type="project" value="UniProtKB-UniRule"/>
</dbReference>
<evidence type="ECO:0000256" key="5">
    <source>
        <dbReference type="ARBA" id="ARBA00022989"/>
    </source>
</evidence>
<feature type="transmembrane region" description="Helical" evidence="7">
    <location>
        <begin position="280"/>
        <end position="303"/>
    </location>
</feature>
<dbReference type="Pfam" id="PF16913">
    <property type="entry name" value="PUNUT"/>
    <property type="match status" value="1"/>
</dbReference>
<dbReference type="GO" id="GO:0016020">
    <property type="term" value="C:membrane"/>
    <property type="evidence" value="ECO:0007669"/>
    <property type="project" value="UniProtKB-SubCell"/>
</dbReference>
<keyword evidence="5 7" id="KW-1133">Transmembrane helix</keyword>
<evidence type="ECO:0000256" key="6">
    <source>
        <dbReference type="ARBA" id="ARBA00023136"/>
    </source>
</evidence>
<feature type="transmembrane region" description="Helical" evidence="7">
    <location>
        <begin position="241"/>
        <end position="260"/>
    </location>
</feature>
<feature type="transmembrane region" description="Helical" evidence="7">
    <location>
        <begin position="145"/>
        <end position="162"/>
    </location>
</feature>
<evidence type="ECO:0000256" key="4">
    <source>
        <dbReference type="ARBA" id="ARBA00022692"/>
    </source>
</evidence>
<feature type="transmembrane region" description="Helical" evidence="7">
    <location>
        <begin position="40"/>
        <end position="64"/>
    </location>
</feature>
<evidence type="ECO:0000313" key="8">
    <source>
        <dbReference type="EMBL" id="KAK9156882.1"/>
    </source>
</evidence>
<evidence type="ECO:0000256" key="2">
    <source>
        <dbReference type="ARBA" id="ARBA00006213"/>
    </source>
</evidence>
<feature type="transmembrane region" description="Helical" evidence="7">
    <location>
        <begin position="169"/>
        <end position="186"/>
    </location>
</feature>
<dbReference type="PANTHER" id="PTHR31376:SF105">
    <property type="entry name" value="PURINE PERMEASE-RELATED"/>
    <property type="match status" value="1"/>
</dbReference>
<comment type="similarity">
    <text evidence="2 7">Belongs to the purine permeases (TC 2.A.7.14) family.</text>
</comment>
<dbReference type="PANTHER" id="PTHR31376">
    <property type="entry name" value="OS09G0467300 PROTEIN-RELATED"/>
    <property type="match status" value="1"/>
</dbReference>
<dbReference type="SUPFAM" id="SSF103481">
    <property type="entry name" value="Multidrug resistance efflux transporter EmrE"/>
    <property type="match status" value="1"/>
</dbReference>
<keyword evidence="6 7" id="KW-0472">Membrane</keyword>
<evidence type="ECO:0000256" key="3">
    <source>
        <dbReference type="ARBA" id="ARBA00022448"/>
    </source>
</evidence>
<reference evidence="8 9" key="1">
    <citation type="submission" date="2024-01" db="EMBL/GenBank/DDBJ databases">
        <title>Genome assemblies of Stephania.</title>
        <authorList>
            <person name="Yang L."/>
        </authorList>
    </citation>
    <scope>NUCLEOTIDE SEQUENCE [LARGE SCALE GENOMIC DNA]</scope>
    <source>
        <strain evidence="8">JXDWG</strain>
        <tissue evidence="8">Leaf</tissue>
    </source>
</reference>
<evidence type="ECO:0000256" key="1">
    <source>
        <dbReference type="ARBA" id="ARBA00004141"/>
    </source>
</evidence>
<feature type="transmembrane region" description="Helical" evidence="7">
    <location>
        <begin position="76"/>
        <end position="95"/>
    </location>
</feature>
<dbReference type="GO" id="GO:0005345">
    <property type="term" value="F:purine nucleobase transmembrane transporter activity"/>
    <property type="evidence" value="ECO:0007669"/>
    <property type="project" value="UniProtKB-UniRule"/>
</dbReference>
<gene>
    <name evidence="8" type="ORF">Scep_003456</name>
</gene>
<feature type="transmembrane region" description="Helical" evidence="7">
    <location>
        <begin position="107"/>
        <end position="125"/>
    </location>
</feature>
<proteinExistence type="inferred from homology"/>
<dbReference type="EMBL" id="JBBNAG010000002">
    <property type="protein sequence ID" value="KAK9156882.1"/>
    <property type="molecule type" value="Genomic_DNA"/>
</dbReference>
<accession>A0AAP0KQJ0</accession>
<name>A0AAP0KQJ0_9MAGN</name>
<protein>
    <recommendedName>
        <fullName evidence="7">Probable purine permease</fullName>
    </recommendedName>
</protein>
<keyword evidence="9" id="KW-1185">Reference proteome</keyword>
<dbReference type="InterPro" id="IPR037185">
    <property type="entry name" value="EmrE-like"/>
</dbReference>
<feature type="transmembrane region" description="Helical" evidence="7">
    <location>
        <begin position="198"/>
        <end position="220"/>
    </location>
</feature>
<sequence length="370" mass="40631">MSVNIENESVMHSNGINDHVRSSTSAHLKLNLKSLIVKHWVLLISAVLGGIGSIMGPILLRLYYIHGGNRKWIPGWLQSSGFPILLIPISINYLCHRRNPSSSCEKFFISPKVLLGASVLGLLYGLDNFMYTYGLSYLPVSTSSIVYSIYLVFIAFFSFFIVGQRLTPYSVNAVVLMTLGSVLLGIRQNGDKPPGVSAGQYLLGFLLTLGAAALLGLMIPCTEVSFTKFAKNITYNGVLQFQFWISLFSTIFCTVGMIVNKDFTAMSKEAREFGLGECRYYLVLVFTAVVCQMSFIGAVGVLFSSSALASGVYSATLVPVTSIAGVIVYHEKFSGEKGISLAMCLWGFGSYFYGYYRDTKKQSTKNQICI</sequence>
<dbReference type="AlphaFoldDB" id="A0AAP0KQJ0"/>
<comment type="caution">
    <text evidence="8">The sequence shown here is derived from an EMBL/GenBank/DDBJ whole genome shotgun (WGS) entry which is preliminary data.</text>
</comment>
<dbReference type="Proteomes" id="UP001419268">
    <property type="component" value="Unassembled WGS sequence"/>
</dbReference>
<feature type="transmembrane region" description="Helical" evidence="7">
    <location>
        <begin position="310"/>
        <end position="327"/>
    </location>
</feature>
<organism evidence="8 9">
    <name type="scientific">Stephania cephalantha</name>
    <dbReference type="NCBI Taxonomy" id="152367"/>
    <lineage>
        <taxon>Eukaryota</taxon>
        <taxon>Viridiplantae</taxon>
        <taxon>Streptophyta</taxon>
        <taxon>Embryophyta</taxon>
        <taxon>Tracheophyta</taxon>
        <taxon>Spermatophyta</taxon>
        <taxon>Magnoliopsida</taxon>
        <taxon>Ranunculales</taxon>
        <taxon>Menispermaceae</taxon>
        <taxon>Menispermoideae</taxon>
        <taxon>Cissampelideae</taxon>
        <taxon>Stephania</taxon>
    </lineage>
</organism>
<dbReference type="InterPro" id="IPR030182">
    <property type="entry name" value="PUP_plant"/>
</dbReference>
<keyword evidence="4 7" id="KW-0812">Transmembrane</keyword>
<evidence type="ECO:0000256" key="7">
    <source>
        <dbReference type="RuleBase" id="RU368015"/>
    </source>
</evidence>
<comment type="subcellular location">
    <subcellularLocation>
        <location evidence="1 7">Membrane</location>
        <topology evidence="1 7">Multi-pass membrane protein</topology>
    </subcellularLocation>
</comment>
<evidence type="ECO:0000313" key="9">
    <source>
        <dbReference type="Proteomes" id="UP001419268"/>
    </source>
</evidence>